<dbReference type="Gene3D" id="2.60.40.2970">
    <property type="match status" value="1"/>
</dbReference>
<sequence length="163" mass="17652">MIRQVYISFIAAIIVLTGCHTQKNATDAKSEQSYISEAQKLEVHLSSGNNSGKGSILLSFTVTNPTNKPLRFCKWETPFEPAIGKYFGITDEKGEEALFRGAMARRVMPPPASALTTVPAHGSVKTIIDLADKYELTGHRYTVSYTGGGVSGLKEGNKITLSL</sequence>
<dbReference type="RefSeq" id="WP_117393332.1">
    <property type="nucleotide sequence ID" value="NZ_QWDC01000003.1"/>
</dbReference>
<comment type="caution">
    <text evidence="1">The sequence shown here is derived from an EMBL/GenBank/DDBJ whole genome shotgun (WGS) entry which is preliminary data.</text>
</comment>
<protein>
    <recommendedName>
        <fullName evidence="3">Protease</fullName>
    </recommendedName>
</protein>
<reference evidence="1 2" key="1">
    <citation type="submission" date="2018-08" db="EMBL/GenBank/DDBJ databases">
        <title>Mucilaginibacter sp. MYSH2.</title>
        <authorList>
            <person name="Seo T."/>
        </authorList>
    </citation>
    <scope>NUCLEOTIDE SEQUENCE [LARGE SCALE GENOMIC DNA]</scope>
    <source>
        <strain evidence="1 2">MYSH2</strain>
    </source>
</reference>
<evidence type="ECO:0008006" key="3">
    <source>
        <dbReference type="Google" id="ProtNLM"/>
    </source>
</evidence>
<dbReference type="EMBL" id="QWDC01000003">
    <property type="protein sequence ID" value="RFZ91129.1"/>
    <property type="molecule type" value="Genomic_DNA"/>
</dbReference>
<evidence type="ECO:0000313" key="2">
    <source>
        <dbReference type="Proteomes" id="UP000264217"/>
    </source>
</evidence>
<dbReference type="AlphaFoldDB" id="A0A372NQB9"/>
<dbReference type="OrthoDB" id="711001at2"/>
<accession>A0A372NQB9</accession>
<name>A0A372NQB9_9SPHI</name>
<gene>
    <name evidence="1" type="ORF">D0C36_19500</name>
</gene>
<evidence type="ECO:0000313" key="1">
    <source>
        <dbReference type="EMBL" id="RFZ91129.1"/>
    </source>
</evidence>
<dbReference type="Proteomes" id="UP000264217">
    <property type="component" value="Unassembled WGS sequence"/>
</dbReference>
<dbReference type="PROSITE" id="PS51257">
    <property type="entry name" value="PROKAR_LIPOPROTEIN"/>
    <property type="match status" value="1"/>
</dbReference>
<proteinExistence type="predicted"/>
<keyword evidence="2" id="KW-1185">Reference proteome</keyword>
<organism evidence="1 2">
    <name type="scientific">Mucilaginibacter conchicola</name>
    <dbReference type="NCBI Taxonomy" id="2303333"/>
    <lineage>
        <taxon>Bacteria</taxon>
        <taxon>Pseudomonadati</taxon>
        <taxon>Bacteroidota</taxon>
        <taxon>Sphingobacteriia</taxon>
        <taxon>Sphingobacteriales</taxon>
        <taxon>Sphingobacteriaceae</taxon>
        <taxon>Mucilaginibacter</taxon>
    </lineage>
</organism>